<accession>A0A7C4ZRR9</accession>
<comment type="caution">
    <text evidence="1">The sequence shown here is derived from an EMBL/GenBank/DDBJ whole genome shotgun (WGS) entry which is preliminary data.</text>
</comment>
<name>A0A7C4ZRR9_9DEIN</name>
<proteinExistence type="predicted"/>
<gene>
    <name evidence="1" type="ORF">ENK37_07100</name>
</gene>
<dbReference type="AlphaFoldDB" id="A0A7C4ZRR9"/>
<organism evidence="1">
    <name type="scientific">Oceanithermus profundus</name>
    <dbReference type="NCBI Taxonomy" id="187137"/>
    <lineage>
        <taxon>Bacteria</taxon>
        <taxon>Thermotogati</taxon>
        <taxon>Deinococcota</taxon>
        <taxon>Deinococci</taxon>
        <taxon>Thermales</taxon>
        <taxon>Thermaceae</taxon>
        <taxon>Oceanithermus</taxon>
    </lineage>
</organism>
<dbReference type="Proteomes" id="UP000885759">
    <property type="component" value="Unassembled WGS sequence"/>
</dbReference>
<dbReference type="GO" id="GO:0046872">
    <property type="term" value="F:metal ion binding"/>
    <property type="evidence" value="ECO:0007669"/>
    <property type="project" value="InterPro"/>
</dbReference>
<dbReference type="InterPro" id="IPR036163">
    <property type="entry name" value="HMA_dom_sf"/>
</dbReference>
<dbReference type="Gene3D" id="3.30.70.100">
    <property type="match status" value="1"/>
</dbReference>
<sequence length="70" mass="7915">MMNRIMLGIQGIESDDQMKKVVDALARQKGVLKTEVQQLGQVTVEYDPHRLTVMDLIRAVREEGFLAGML</sequence>
<evidence type="ECO:0000313" key="1">
    <source>
        <dbReference type="EMBL" id="HGY09800.1"/>
    </source>
</evidence>
<dbReference type="EMBL" id="DRPZ01000187">
    <property type="protein sequence ID" value="HGY09800.1"/>
    <property type="molecule type" value="Genomic_DNA"/>
</dbReference>
<reference evidence="1" key="1">
    <citation type="journal article" date="2020" name="mSystems">
        <title>Genome- and Community-Level Interaction Insights into Carbon Utilization and Element Cycling Functions of Hydrothermarchaeota in Hydrothermal Sediment.</title>
        <authorList>
            <person name="Zhou Z."/>
            <person name="Liu Y."/>
            <person name="Xu W."/>
            <person name="Pan J."/>
            <person name="Luo Z.H."/>
            <person name="Li M."/>
        </authorList>
    </citation>
    <scope>NUCLEOTIDE SEQUENCE [LARGE SCALE GENOMIC DNA]</scope>
    <source>
        <strain evidence="1">HyVt-570</strain>
    </source>
</reference>
<protein>
    <submittedName>
        <fullName evidence="1">Cation transporter</fullName>
    </submittedName>
</protein>
<dbReference type="SUPFAM" id="SSF55008">
    <property type="entry name" value="HMA, heavy metal-associated domain"/>
    <property type="match status" value="1"/>
</dbReference>